<dbReference type="SUPFAM" id="SSF110857">
    <property type="entry name" value="Gamma-glutamyl cyclotransferase-like"/>
    <property type="match status" value="1"/>
</dbReference>
<name>A0A382QRW1_9ZZZZ</name>
<gene>
    <name evidence="2" type="ORF">METZ01_LOCUS341093</name>
</gene>
<dbReference type="InterPro" id="IPR036568">
    <property type="entry name" value="GGCT-like_sf"/>
</dbReference>
<dbReference type="GO" id="GO:0003839">
    <property type="term" value="F:gamma-glutamylcyclotransferase activity"/>
    <property type="evidence" value="ECO:0007669"/>
    <property type="project" value="InterPro"/>
</dbReference>
<feature type="non-terminal residue" evidence="2">
    <location>
        <position position="1"/>
    </location>
</feature>
<reference evidence="2" key="1">
    <citation type="submission" date="2018-05" db="EMBL/GenBank/DDBJ databases">
        <authorList>
            <person name="Lanie J.A."/>
            <person name="Ng W.-L."/>
            <person name="Kazmierczak K.M."/>
            <person name="Andrzejewski T.M."/>
            <person name="Davidsen T.M."/>
            <person name="Wayne K.J."/>
            <person name="Tettelin H."/>
            <person name="Glass J.I."/>
            <person name="Rusch D."/>
            <person name="Podicherti R."/>
            <person name="Tsui H.-C.T."/>
            <person name="Winkler M.E."/>
        </authorList>
    </citation>
    <scope>NUCLEOTIDE SEQUENCE</scope>
</reference>
<dbReference type="Gene3D" id="3.10.490.10">
    <property type="entry name" value="Gamma-glutamyl cyclotransferase-like"/>
    <property type="match status" value="1"/>
</dbReference>
<dbReference type="InterPro" id="IPR017939">
    <property type="entry name" value="G-Glutamylcylcotransferase"/>
</dbReference>
<protein>
    <recommendedName>
        <fullName evidence="3">Gamma-glutamylcyclotransferase AIG2-like domain-containing protein</fullName>
    </recommendedName>
</protein>
<evidence type="ECO:0000256" key="1">
    <source>
        <dbReference type="ARBA" id="ARBA00023239"/>
    </source>
</evidence>
<evidence type="ECO:0008006" key="3">
    <source>
        <dbReference type="Google" id="ProtNLM"/>
    </source>
</evidence>
<dbReference type="Pfam" id="PF13772">
    <property type="entry name" value="AIG2_2"/>
    <property type="match status" value="1"/>
</dbReference>
<sequence>IMHHYFAYGSNMSARRIRHRLGWAPSRIATILPDYQLTFDKQSNDGGKANIQFSSGNNVEGVLYFVKEEDLVVLDEYEGVADQQYVRHEIEVQDRAGHLMPAVAYVALNTGKESRPTREYLNFLLEGEHLLSPEYVTKLEEIATL</sequence>
<dbReference type="CDD" id="cd06661">
    <property type="entry name" value="GGCT_like"/>
    <property type="match status" value="1"/>
</dbReference>
<dbReference type="EMBL" id="UINC01116473">
    <property type="protein sequence ID" value="SVC88239.1"/>
    <property type="molecule type" value="Genomic_DNA"/>
</dbReference>
<dbReference type="PANTHER" id="PTHR12935">
    <property type="entry name" value="GAMMA-GLUTAMYLCYCLOTRANSFERASE"/>
    <property type="match status" value="1"/>
</dbReference>
<dbReference type="AlphaFoldDB" id="A0A382QRW1"/>
<evidence type="ECO:0000313" key="2">
    <source>
        <dbReference type="EMBL" id="SVC88239.1"/>
    </source>
</evidence>
<accession>A0A382QRW1</accession>
<dbReference type="PANTHER" id="PTHR12935:SF0">
    <property type="entry name" value="GAMMA-GLUTAMYLCYCLOTRANSFERASE"/>
    <property type="match status" value="1"/>
</dbReference>
<keyword evidence="1" id="KW-0456">Lyase</keyword>
<organism evidence="2">
    <name type="scientific">marine metagenome</name>
    <dbReference type="NCBI Taxonomy" id="408172"/>
    <lineage>
        <taxon>unclassified sequences</taxon>
        <taxon>metagenomes</taxon>
        <taxon>ecological metagenomes</taxon>
    </lineage>
</organism>
<dbReference type="InterPro" id="IPR013024">
    <property type="entry name" value="GGCT-like"/>
</dbReference>
<proteinExistence type="predicted"/>